<feature type="domain" description="JmjC" evidence="2">
    <location>
        <begin position="615"/>
        <end position="769"/>
    </location>
</feature>
<dbReference type="Proteomes" id="UP001140453">
    <property type="component" value="Unassembled WGS sequence"/>
</dbReference>
<feature type="compositionally biased region" description="Polar residues" evidence="1">
    <location>
        <begin position="432"/>
        <end position="446"/>
    </location>
</feature>
<protein>
    <recommendedName>
        <fullName evidence="2">JmjC domain-containing protein</fullName>
    </recommendedName>
</protein>
<dbReference type="PROSITE" id="PS51184">
    <property type="entry name" value="JMJC"/>
    <property type="match status" value="1"/>
</dbReference>
<comment type="caution">
    <text evidence="3">The sequence shown here is derived from an EMBL/GenBank/DDBJ whole genome shotgun (WGS) entry which is preliminary data.</text>
</comment>
<evidence type="ECO:0000313" key="4">
    <source>
        <dbReference type="Proteomes" id="UP001140453"/>
    </source>
</evidence>
<feature type="region of interest" description="Disordered" evidence="1">
    <location>
        <begin position="23"/>
        <end position="91"/>
    </location>
</feature>
<dbReference type="Gene3D" id="2.60.120.650">
    <property type="entry name" value="Cupin"/>
    <property type="match status" value="1"/>
</dbReference>
<feature type="region of interest" description="Disordered" evidence="1">
    <location>
        <begin position="162"/>
        <end position="189"/>
    </location>
</feature>
<dbReference type="InterPro" id="IPR003347">
    <property type="entry name" value="JmjC_dom"/>
</dbReference>
<feature type="compositionally biased region" description="Basic and acidic residues" evidence="1">
    <location>
        <begin position="162"/>
        <end position="178"/>
    </location>
</feature>
<evidence type="ECO:0000313" key="3">
    <source>
        <dbReference type="EMBL" id="KAJ4397244.1"/>
    </source>
</evidence>
<reference evidence="3" key="1">
    <citation type="submission" date="2022-10" db="EMBL/GenBank/DDBJ databases">
        <title>Tapping the CABI collections for fungal endophytes: first genome assemblies for Collariella, Neodidymelliopsis, Ascochyta clinopodiicola, Didymella pomorum, Didymosphaeria variabile, Neocosmospora piperis and Neocucurbitaria cava.</title>
        <authorList>
            <person name="Hill R."/>
        </authorList>
    </citation>
    <scope>NUCLEOTIDE SEQUENCE</scope>
    <source>
        <strain evidence="3">IMI 355082</strain>
    </source>
</reference>
<organism evidence="3 4">
    <name type="scientific">Gnomoniopsis smithogilvyi</name>
    <dbReference type="NCBI Taxonomy" id="1191159"/>
    <lineage>
        <taxon>Eukaryota</taxon>
        <taxon>Fungi</taxon>
        <taxon>Dikarya</taxon>
        <taxon>Ascomycota</taxon>
        <taxon>Pezizomycotina</taxon>
        <taxon>Sordariomycetes</taxon>
        <taxon>Sordariomycetidae</taxon>
        <taxon>Diaporthales</taxon>
        <taxon>Gnomoniaceae</taxon>
        <taxon>Gnomoniopsis</taxon>
    </lineage>
</organism>
<dbReference type="AlphaFoldDB" id="A0A9W8Z5L1"/>
<dbReference type="OrthoDB" id="5077844at2759"/>
<evidence type="ECO:0000256" key="1">
    <source>
        <dbReference type="SAM" id="MobiDB-lite"/>
    </source>
</evidence>
<feature type="compositionally biased region" description="Low complexity" evidence="1">
    <location>
        <begin position="52"/>
        <end position="61"/>
    </location>
</feature>
<gene>
    <name evidence="3" type="ORF">N0V93_001468</name>
</gene>
<feature type="region of interest" description="Disordered" evidence="1">
    <location>
        <begin position="109"/>
        <end position="135"/>
    </location>
</feature>
<proteinExistence type="predicted"/>
<dbReference type="SUPFAM" id="SSF51197">
    <property type="entry name" value="Clavaminate synthase-like"/>
    <property type="match status" value="1"/>
</dbReference>
<keyword evidence="4" id="KW-1185">Reference proteome</keyword>
<sequence length="835" mass="93341">MASSTHGPGNGLQGVGQYSDAVFRFAEEARPTSRSVSTSTAPRDSPRPQPTQPVVQTSTPTFAGPFTCQPNARLTPFPIPRTTGHGLLSGSNIHPSDLEAIHSLTRLSSSVEPRSISQDKRSLSPSQADSYSLQRQSVHTVNNSFIQYPSVTATIPIQHHIPKSEIDGSPHLVADHPSHPSISSEENAGRHSDVFSMAENSDTISDPDIDVVDRNGPSQVSQPFILDPTSFRKEEAAPSSARSMPSHTIMPANGITPSNHISAGLNGEGANHFIMKHQLDENYTPVTQTPGRKLYDPTAPILPVHGNRCICRCVPDVFLRILDASDEDEVDVNTLTKLYGACKNDLCPLHLDAFARLITHAVNAIQAPAATLPAQQAEQQQLMEPIDHEPVKTGSGTTWRAAPYRRRTTSTPGIYEYEIELPSKRPRLAGNHSPNLNNGHSSPGNRSSRRPQLDIRFDECFRQQVLGELAHGFTELKENEWSRGETTNRYIHAILSKCQHPNADPRKGAVDAGFLSGQEAADAIERGTERIPIFTDGQQPFQWKSGDRPIIQLFSRMEDLTREVSVQIPSHNFDLPSYQNKSLTEVQDRFMNELSSPDPWNILDLRSPLPPMVLPDFLTGENCQVLPRIRDSLLEGHTAERTKASRDDWNEWTDLLEWVLMSEGGHNTAPHMDSHGWSTWITIQEGNFGFGWLSRPTDEERDDWMSNPLEYTGGNWRFAILKPGQTVFFPSGTIHFVFRLHDKQTLALGGHLLQWTALVRWVEVILWQLKNPNITNEDLGKSPLKYIRIARKLVDHRMATSRIQTMGGMEAVTKFMVLATEVERWYARKQKKRLR</sequence>
<accession>A0A9W8Z5L1</accession>
<feature type="region of interest" description="Disordered" evidence="1">
    <location>
        <begin position="425"/>
        <end position="450"/>
    </location>
</feature>
<feature type="compositionally biased region" description="Polar residues" evidence="1">
    <location>
        <begin position="32"/>
        <end position="42"/>
    </location>
</feature>
<feature type="compositionally biased region" description="Polar residues" evidence="1">
    <location>
        <begin position="123"/>
        <end position="135"/>
    </location>
</feature>
<dbReference type="EMBL" id="JAPEVB010000001">
    <property type="protein sequence ID" value="KAJ4397244.1"/>
    <property type="molecule type" value="Genomic_DNA"/>
</dbReference>
<evidence type="ECO:0000259" key="2">
    <source>
        <dbReference type="PROSITE" id="PS51184"/>
    </source>
</evidence>
<name>A0A9W8Z5L1_9PEZI</name>